<dbReference type="GO" id="GO:0004521">
    <property type="term" value="F:RNA endonuclease activity"/>
    <property type="evidence" value="ECO:0007669"/>
    <property type="project" value="TreeGrafter"/>
</dbReference>
<feature type="domain" description="Metallo-beta-lactamase" evidence="2">
    <location>
        <begin position="13"/>
        <end position="244"/>
    </location>
</feature>
<feature type="domain" description="Beta-Casp" evidence="3">
    <location>
        <begin position="260"/>
        <end position="385"/>
    </location>
</feature>
<dbReference type="PANTHER" id="PTHR11203">
    <property type="entry name" value="CLEAVAGE AND POLYADENYLATION SPECIFICITY FACTOR FAMILY MEMBER"/>
    <property type="match status" value="1"/>
</dbReference>
<dbReference type="InterPro" id="IPR036866">
    <property type="entry name" value="RibonucZ/Hydroxyglut_hydro"/>
</dbReference>
<keyword evidence="5" id="KW-1185">Reference proteome</keyword>
<dbReference type="InParanoid" id="E8R269"/>
<dbReference type="Pfam" id="PF00753">
    <property type="entry name" value="Lactamase_B"/>
    <property type="match status" value="1"/>
</dbReference>
<dbReference type="PANTHER" id="PTHR11203:SF37">
    <property type="entry name" value="INTEGRATOR COMPLEX SUBUNIT 11"/>
    <property type="match status" value="1"/>
</dbReference>
<organism evidence="4 5">
    <name type="scientific">Isosphaera pallida (strain ATCC 43644 / DSM 9630 / IS1B)</name>
    <dbReference type="NCBI Taxonomy" id="575540"/>
    <lineage>
        <taxon>Bacteria</taxon>
        <taxon>Pseudomonadati</taxon>
        <taxon>Planctomycetota</taxon>
        <taxon>Planctomycetia</taxon>
        <taxon>Isosphaerales</taxon>
        <taxon>Isosphaeraceae</taxon>
        <taxon>Isosphaera</taxon>
    </lineage>
</organism>
<dbReference type="CDD" id="cd16295">
    <property type="entry name" value="TTHA0252-CPSF-like_MBL-fold"/>
    <property type="match status" value="1"/>
</dbReference>
<dbReference type="InterPro" id="IPR001279">
    <property type="entry name" value="Metallo-B-lactamas"/>
</dbReference>
<dbReference type="Gene3D" id="3.60.15.10">
    <property type="entry name" value="Ribonuclease Z/Hydroxyacylglutathione hydrolase-like"/>
    <property type="match status" value="1"/>
</dbReference>
<dbReference type="SUPFAM" id="SSF56281">
    <property type="entry name" value="Metallo-hydrolase/oxidoreductase"/>
    <property type="match status" value="1"/>
</dbReference>
<gene>
    <name evidence="4" type="ordered locus">Isop_2934</name>
</gene>
<evidence type="ECO:0000313" key="5">
    <source>
        <dbReference type="Proteomes" id="UP000008631"/>
    </source>
</evidence>
<sequence>MRITFHGATRQVTGSSHLLDIGDHRILLDCGLYDSNRFDLDSPNRRMPFNPRSLDAVIVSHAHNDHIGRLPCLIRDGYTGPVYCTPATAEIMGIMLRDSARIQREDLRHAFKRRPNPKDDPNREIRLADTPLFDFADVELLLEALRPLDYGETIDLLPDIQLTLRNAGHILGSAMVQLDFREHQRRRRFLFTGDLGRRNSGLLPDPEIVQDIDILVTESTYGHKTLDPTHRLLKQLHAILLRAHREAGKIIIPAFSLGRTQRMILVFQELFQRYKVKPMPVFVDSPLGLKLTDIHRQFPDAYVPSARQLMDGDPDYFNNQYVHFCYSFEDSRRINFLPGPMVIVAGSGMCEAGRVRHHLRHAIQHDNNAIVIVSYQAEGTLGRQIAEGAEQVLIDDRWFDLNAAVYVLDGFSGHADRDDLAWWYSQIGGSIEHAFVVHGEPEAMQGAVELLQPYVRNPVRMPELDESFEV</sequence>
<protein>
    <submittedName>
        <fullName evidence="4">RNA-metabolising metallo-beta-lactamase</fullName>
    </submittedName>
</protein>
<dbReference type="AlphaFoldDB" id="E8R269"/>
<dbReference type="SMART" id="SM01027">
    <property type="entry name" value="Beta-Casp"/>
    <property type="match status" value="1"/>
</dbReference>
<dbReference type="Pfam" id="PF10996">
    <property type="entry name" value="Beta-Casp"/>
    <property type="match status" value="1"/>
</dbReference>
<accession>E8R269</accession>
<dbReference type="SMART" id="SM00849">
    <property type="entry name" value="Lactamase_B"/>
    <property type="match status" value="1"/>
</dbReference>
<dbReference type="Gene3D" id="3.40.50.10890">
    <property type="match status" value="1"/>
</dbReference>
<dbReference type="InterPro" id="IPR050698">
    <property type="entry name" value="MBL"/>
</dbReference>
<dbReference type="EMBL" id="CP002353">
    <property type="protein sequence ID" value="ADV63499.1"/>
    <property type="molecule type" value="Genomic_DNA"/>
</dbReference>
<reference key="1">
    <citation type="submission" date="2010-11" db="EMBL/GenBank/DDBJ databases">
        <title>The complete sequence of chromosome of Isophaera pallida ATCC 43644.</title>
        <authorList>
            <consortium name="US DOE Joint Genome Institute (JGI-PGF)"/>
            <person name="Lucas S."/>
            <person name="Copeland A."/>
            <person name="Lapidus A."/>
            <person name="Bruce D."/>
            <person name="Goodwin L."/>
            <person name="Pitluck S."/>
            <person name="Kyrpides N."/>
            <person name="Mavromatis K."/>
            <person name="Pagani I."/>
            <person name="Ivanova N."/>
            <person name="Saunders E."/>
            <person name="Brettin T."/>
            <person name="Detter J.C."/>
            <person name="Han C."/>
            <person name="Tapia R."/>
            <person name="Land M."/>
            <person name="Hauser L."/>
            <person name="Markowitz V."/>
            <person name="Cheng J.-F."/>
            <person name="Hugenholtz P."/>
            <person name="Woyke T."/>
            <person name="Wu D."/>
            <person name="Eisen J.A."/>
        </authorList>
    </citation>
    <scope>NUCLEOTIDE SEQUENCE</scope>
    <source>
        <strain>ATCC 43644</strain>
    </source>
</reference>
<dbReference type="GO" id="GO:0016787">
    <property type="term" value="F:hydrolase activity"/>
    <property type="evidence" value="ECO:0007669"/>
    <property type="project" value="UniProtKB-KW"/>
</dbReference>
<proteinExistence type="predicted"/>
<evidence type="ECO:0000259" key="2">
    <source>
        <dbReference type="SMART" id="SM00849"/>
    </source>
</evidence>
<dbReference type="InterPro" id="IPR011108">
    <property type="entry name" value="RMMBL"/>
</dbReference>
<dbReference type="eggNOG" id="COG1236">
    <property type="taxonomic scope" value="Bacteria"/>
</dbReference>
<evidence type="ECO:0000313" key="4">
    <source>
        <dbReference type="EMBL" id="ADV63499.1"/>
    </source>
</evidence>
<name>E8R269_ISOPI</name>
<dbReference type="OrthoDB" id="9803916at2"/>
<dbReference type="InterPro" id="IPR022712">
    <property type="entry name" value="Beta_Casp"/>
</dbReference>
<dbReference type="Pfam" id="PF07521">
    <property type="entry name" value="RMMBL"/>
    <property type="match status" value="1"/>
</dbReference>
<dbReference type="HOGENOM" id="CLU_009673_5_2_0"/>
<dbReference type="Proteomes" id="UP000008631">
    <property type="component" value="Chromosome"/>
</dbReference>
<dbReference type="RefSeq" id="WP_013565787.1">
    <property type="nucleotide sequence ID" value="NC_014962.1"/>
</dbReference>
<evidence type="ECO:0000259" key="3">
    <source>
        <dbReference type="SMART" id="SM01027"/>
    </source>
</evidence>
<keyword evidence="1" id="KW-0378">Hydrolase</keyword>
<reference evidence="4 5" key="2">
    <citation type="journal article" date="2011" name="Stand. Genomic Sci.">
        <title>Complete genome sequence of Isosphaera pallida type strain (IS1B).</title>
        <authorList>
            <consortium name="US DOE Joint Genome Institute (JGI-PGF)"/>
            <person name="Goker M."/>
            <person name="Cleland D."/>
            <person name="Saunders E."/>
            <person name="Lapidus A."/>
            <person name="Nolan M."/>
            <person name="Lucas S."/>
            <person name="Hammon N."/>
            <person name="Deshpande S."/>
            <person name="Cheng J.F."/>
            <person name="Tapia R."/>
            <person name="Han C."/>
            <person name="Goodwin L."/>
            <person name="Pitluck S."/>
            <person name="Liolios K."/>
            <person name="Pagani I."/>
            <person name="Ivanova N."/>
            <person name="Mavromatis K."/>
            <person name="Pati A."/>
            <person name="Chen A."/>
            <person name="Palaniappan K."/>
            <person name="Land M."/>
            <person name="Hauser L."/>
            <person name="Chang Y.J."/>
            <person name="Jeffries C.D."/>
            <person name="Detter J.C."/>
            <person name="Beck B."/>
            <person name="Woyke T."/>
            <person name="Bristow J."/>
            <person name="Eisen J.A."/>
            <person name="Markowitz V."/>
            <person name="Hugenholtz P."/>
            <person name="Kyrpides N.C."/>
            <person name="Klenk H.P."/>
        </authorList>
    </citation>
    <scope>NUCLEOTIDE SEQUENCE [LARGE SCALE GENOMIC DNA]</scope>
    <source>
        <strain evidence="5">ATCC 43644 / DSM 9630 / IS1B</strain>
    </source>
</reference>
<dbReference type="STRING" id="575540.Isop_2934"/>
<dbReference type="KEGG" id="ipa:Isop_2934"/>
<evidence type="ECO:0000256" key="1">
    <source>
        <dbReference type="ARBA" id="ARBA00022801"/>
    </source>
</evidence>